<dbReference type="Pfam" id="PF22636">
    <property type="entry name" value="FlK"/>
    <property type="match status" value="1"/>
</dbReference>
<evidence type="ECO:0000256" key="1">
    <source>
        <dbReference type="PIRSR" id="PIRSR014972-1"/>
    </source>
</evidence>
<feature type="domain" description="Fluoroacetyl-CoA-specific thioesterase-like" evidence="3">
    <location>
        <begin position="15"/>
        <end position="118"/>
    </location>
</feature>
<dbReference type="PANTHER" id="PTHR36934">
    <property type="entry name" value="BLR0278 PROTEIN"/>
    <property type="match status" value="1"/>
</dbReference>
<dbReference type="EMBL" id="CYXT01000002">
    <property type="protein sequence ID" value="CUM77893.1"/>
    <property type="molecule type" value="Genomic_DNA"/>
</dbReference>
<feature type="binding site" evidence="2">
    <location>
        <position position="112"/>
    </location>
    <ligand>
        <name>substrate</name>
    </ligand>
</feature>
<organism evidence="4 5">
    <name type="scientific">Anaerostipes hadrus</name>
    <dbReference type="NCBI Taxonomy" id="649756"/>
    <lineage>
        <taxon>Bacteria</taxon>
        <taxon>Bacillati</taxon>
        <taxon>Bacillota</taxon>
        <taxon>Clostridia</taxon>
        <taxon>Lachnospirales</taxon>
        <taxon>Lachnospiraceae</taxon>
        <taxon>Anaerostipes</taxon>
    </lineage>
</organism>
<evidence type="ECO:0000313" key="4">
    <source>
        <dbReference type="EMBL" id="CUM77893.1"/>
    </source>
</evidence>
<dbReference type="InterPro" id="IPR025540">
    <property type="entry name" value="FlK"/>
</dbReference>
<dbReference type="Proteomes" id="UP000095598">
    <property type="component" value="Unassembled WGS sequence"/>
</dbReference>
<gene>
    <name evidence="4" type="ORF">ERS852425_00569</name>
</gene>
<dbReference type="AlphaFoldDB" id="A0A173RIY7"/>
<dbReference type="InterPro" id="IPR029069">
    <property type="entry name" value="HotDog_dom_sf"/>
</dbReference>
<dbReference type="SUPFAM" id="SSF54637">
    <property type="entry name" value="Thioesterase/thiol ester dehydrase-isomerase"/>
    <property type="match status" value="1"/>
</dbReference>
<protein>
    <submittedName>
        <fullName evidence="4">Thioesterase superfamily</fullName>
    </submittedName>
</protein>
<dbReference type="Gene3D" id="3.10.129.10">
    <property type="entry name" value="Hotdog Thioesterase"/>
    <property type="match status" value="1"/>
</dbReference>
<evidence type="ECO:0000259" key="3">
    <source>
        <dbReference type="Pfam" id="PF22636"/>
    </source>
</evidence>
<dbReference type="PANTHER" id="PTHR36934:SF1">
    <property type="entry name" value="THIOESTERASE DOMAIN-CONTAINING PROTEIN"/>
    <property type="match status" value="1"/>
</dbReference>
<sequence length="130" mass="14053">MNIHVGDEIELTEEVVPDNTAEKWGSGSLPVYATPAMISLIEQSAVNLLAGKLDEGQTTVGTNLNIAHVSATPVGGTIKCHCSLTEIDRKRLVFHIEVTDNKGRVGIGTHERFIVASEPFMEKAAKKLED</sequence>
<feature type="active site" evidence="1">
    <location>
        <position position="34"/>
    </location>
</feature>
<accession>A0A173RIY7</accession>
<evidence type="ECO:0000313" key="5">
    <source>
        <dbReference type="Proteomes" id="UP000095598"/>
    </source>
</evidence>
<dbReference type="RefSeq" id="WP_055257871.1">
    <property type="nucleotide sequence ID" value="NZ_CYXT01000002.1"/>
</dbReference>
<dbReference type="PIRSF" id="PIRSF014972">
    <property type="entry name" value="FlK"/>
    <property type="match status" value="1"/>
</dbReference>
<reference evidence="4 5" key="1">
    <citation type="submission" date="2015-09" db="EMBL/GenBank/DDBJ databases">
        <authorList>
            <consortium name="Pathogen Informatics"/>
        </authorList>
    </citation>
    <scope>NUCLEOTIDE SEQUENCE [LARGE SCALE GENOMIC DNA]</scope>
    <source>
        <strain evidence="4 5">2789STDY5608868</strain>
    </source>
</reference>
<feature type="binding site" evidence="2">
    <location>
        <position position="61"/>
    </location>
    <ligand>
        <name>CoA</name>
        <dbReference type="ChEBI" id="CHEBI:57287"/>
    </ligand>
</feature>
<feature type="active site" evidence="1">
    <location>
        <position position="42"/>
    </location>
</feature>
<dbReference type="InterPro" id="IPR054485">
    <property type="entry name" value="FlK-like_dom"/>
</dbReference>
<name>A0A173RIY7_ANAHA</name>
<proteinExistence type="predicted"/>
<feature type="active site" evidence="1">
    <location>
        <position position="68"/>
    </location>
</feature>
<feature type="binding site" evidence="2">
    <location>
        <position position="61"/>
    </location>
    <ligand>
        <name>substrate</name>
    </ligand>
</feature>
<evidence type="ECO:0000256" key="2">
    <source>
        <dbReference type="PIRSR" id="PIRSR014972-2"/>
    </source>
</evidence>